<accession>A0A1Y2B8I6</accession>
<evidence type="ECO:0000313" key="3">
    <source>
        <dbReference type="Proteomes" id="UP000193920"/>
    </source>
</evidence>
<proteinExistence type="predicted"/>
<keyword evidence="1" id="KW-1133">Transmembrane helix</keyword>
<protein>
    <recommendedName>
        <fullName evidence="4">G-protein coupled receptors family 1 profile domain-containing protein</fullName>
    </recommendedName>
</protein>
<feature type="transmembrane region" description="Helical" evidence="1">
    <location>
        <begin position="110"/>
        <end position="133"/>
    </location>
</feature>
<comment type="caution">
    <text evidence="2">The sequence shown here is derived from an EMBL/GenBank/DDBJ whole genome shotgun (WGS) entry which is preliminary data.</text>
</comment>
<keyword evidence="1" id="KW-0472">Membrane</keyword>
<name>A0A1Y2B8I6_9FUNG</name>
<feature type="transmembrane region" description="Helical" evidence="1">
    <location>
        <begin position="78"/>
        <end position="98"/>
    </location>
</feature>
<feature type="transmembrane region" description="Helical" evidence="1">
    <location>
        <begin position="248"/>
        <end position="267"/>
    </location>
</feature>
<dbReference type="AlphaFoldDB" id="A0A1Y2B8I6"/>
<evidence type="ECO:0008006" key="4">
    <source>
        <dbReference type="Google" id="ProtNLM"/>
    </source>
</evidence>
<evidence type="ECO:0000256" key="1">
    <source>
        <dbReference type="SAM" id="Phobius"/>
    </source>
</evidence>
<reference evidence="2 3" key="1">
    <citation type="submission" date="2016-08" db="EMBL/GenBank/DDBJ databases">
        <title>A Parts List for Fungal Cellulosomes Revealed by Comparative Genomics.</title>
        <authorList>
            <consortium name="DOE Joint Genome Institute"/>
            <person name="Haitjema C.H."/>
            <person name="Gilmore S.P."/>
            <person name="Henske J.K."/>
            <person name="Solomon K.V."/>
            <person name="De Groot R."/>
            <person name="Kuo A."/>
            <person name="Mondo S.J."/>
            <person name="Salamov A.A."/>
            <person name="Labutti K."/>
            <person name="Zhao Z."/>
            <person name="Chiniquy J."/>
            <person name="Barry K."/>
            <person name="Brewer H.M."/>
            <person name="Purvine S.O."/>
            <person name="Wright A.T."/>
            <person name="Boxma B."/>
            <person name="Van Alen T."/>
            <person name="Hackstein J.H."/>
            <person name="Baker S.E."/>
            <person name="Grigoriev I.V."/>
            <person name="O'Malley M.A."/>
        </authorList>
    </citation>
    <scope>NUCLEOTIDE SEQUENCE [LARGE SCALE GENOMIC DNA]</scope>
    <source>
        <strain evidence="2 3">G1</strain>
    </source>
</reference>
<dbReference type="Proteomes" id="UP000193920">
    <property type="component" value="Unassembled WGS sequence"/>
</dbReference>
<dbReference type="EMBL" id="MCOG01000174">
    <property type="protein sequence ID" value="ORY30415.1"/>
    <property type="molecule type" value="Genomic_DNA"/>
</dbReference>
<evidence type="ECO:0000313" key="2">
    <source>
        <dbReference type="EMBL" id="ORY30415.1"/>
    </source>
</evidence>
<keyword evidence="1" id="KW-0812">Transmembrane</keyword>
<feature type="transmembrane region" description="Helical" evidence="1">
    <location>
        <begin position="211"/>
        <end position="228"/>
    </location>
</feature>
<feature type="transmembrane region" description="Helical" evidence="1">
    <location>
        <begin position="12"/>
        <end position="32"/>
    </location>
</feature>
<gene>
    <name evidence="2" type="ORF">LY90DRAFT_673810</name>
</gene>
<organism evidence="2 3">
    <name type="scientific">Neocallimastix californiae</name>
    <dbReference type="NCBI Taxonomy" id="1754190"/>
    <lineage>
        <taxon>Eukaryota</taxon>
        <taxon>Fungi</taxon>
        <taxon>Fungi incertae sedis</taxon>
        <taxon>Chytridiomycota</taxon>
        <taxon>Chytridiomycota incertae sedis</taxon>
        <taxon>Neocallimastigomycetes</taxon>
        <taxon>Neocallimastigales</taxon>
        <taxon>Neocallimastigaceae</taxon>
        <taxon>Neocallimastix</taxon>
    </lineage>
</organism>
<feature type="transmembrane region" description="Helical" evidence="1">
    <location>
        <begin position="162"/>
        <end position="185"/>
    </location>
</feature>
<keyword evidence="3" id="KW-1185">Reference proteome</keyword>
<sequence length="430" mass="50564">MVVNNISKTKEFIALFEHIVSFICTWLTMYLNNNSNIQFLALMNMWQHFIKILRIMIYGFQLENAPNWFCIFHSFMNYFSNNCVLLLSCYIIYNLYAAMKHPLYYAKYHIIIRPYVFLFITIYIGIFILASLYEPIFTPYSQTEISQRHNCSSAYRYRFYQYFLTSPLISLHFIILAIYCSIVIIHKIRTTPKSTITNEVIVRTKISLSKWIFILLICGGLALLSLFNLISDIYNGLHPENEREKLGILYYLTATSGIIIFFISVSPTKLKNFFGMKNLSDHRFEYGGVEVNNEIESNIKMIFEIDPSTMNFNFPRELEEVDELSFDDISSSSLLNPNINKMVFPEQLKSNYNYHNQTFDFPTSKNIHNTNLSNRNTLNNISNPNNYPTSFNYIHDTENRKYSNSISPNDYQIENPKIAHMNNTVHNNYF</sequence>